<feature type="domain" description="Aminopeptidase P N-terminal" evidence="14">
    <location>
        <begin position="1"/>
        <end position="133"/>
    </location>
</feature>
<dbReference type="GO" id="GO:0070006">
    <property type="term" value="F:metalloaminopeptidase activity"/>
    <property type="evidence" value="ECO:0007669"/>
    <property type="project" value="InterPro"/>
</dbReference>
<dbReference type="EMBL" id="CP022278">
    <property type="protein sequence ID" value="ASK28366.1"/>
    <property type="molecule type" value="Genomic_DNA"/>
</dbReference>
<dbReference type="FunFam" id="3.90.230.10:FF:000002">
    <property type="entry name" value="Xaa-Pro aminopeptidase 3"/>
    <property type="match status" value="1"/>
</dbReference>
<evidence type="ECO:0000259" key="14">
    <source>
        <dbReference type="SMART" id="SM01011"/>
    </source>
</evidence>
<comment type="similarity">
    <text evidence="3 13">Belongs to the peptidase M24B family.</text>
</comment>
<evidence type="ECO:0000256" key="3">
    <source>
        <dbReference type="ARBA" id="ARBA00008766"/>
    </source>
</evidence>
<dbReference type="Gene3D" id="3.90.230.10">
    <property type="entry name" value="Creatinase/methionine aminopeptidase superfamily"/>
    <property type="match status" value="1"/>
</dbReference>
<evidence type="ECO:0000256" key="2">
    <source>
        <dbReference type="ARBA" id="ARBA00001936"/>
    </source>
</evidence>
<keyword evidence="8" id="KW-0482">Metalloprotease</keyword>
<keyword evidence="15" id="KW-0031">Aminopeptidase</keyword>
<keyword evidence="6 13" id="KW-0479">Metal-binding</keyword>
<dbReference type="GO" id="GO:0005829">
    <property type="term" value="C:cytosol"/>
    <property type="evidence" value="ECO:0007669"/>
    <property type="project" value="TreeGrafter"/>
</dbReference>
<dbReference type="InterPro" id="IPR000994">
    <property type="entry name" value="Pept_M24"/>
</dbReference>
<keyword evidence="16" id="KW-1185">Reference proteome</keyword>
<evidence type="ECO:0000256" key="5">
    <source>
        <dbReference type="ARBA" id="ARBA00022670"/>
    </source>
</evidence>
<dbReference type="PANTHER" id="PTHR43226:SF4">
    <property type="entry name" value="XAA-PRO AMINOPEPTIDASE 3"/>
    <property type="match status" value="1"/>
</dbReference>
<evidence type="ECO:0000256" key="6">
    <source>
        <dbReference type="ARBA" id="ARBA00022723"/>
    </source>
</evidence>
<dbReference type="EC" id="3.4.11.9" evidence="4"/>
<keyword evidence="9" id="KW-0464">Manganese</keyword>
<dbReference type="GO" id="GO:0006508">
    <property type="term" value="P:proteolysis"/>
    <property type="evidence" value="ECO:0007669"/>
    <property type="project" value="UniProtKB-KW"/>
</dbReference>
<dbReference type="Proteomes" id="UP000198238">
    <property type="component" value="Chromosome"/>
</dbReference>
<comment type="catalytic activity">
    <reaction evidence="1">
        <text>Release of any N-terminal amino acid, including proline, that is linked to proline, even from a dipeptide or tripeptide.</text>
        <dbReference type="EC" id="3.4.11.9"/>
    </reaction>
</comment>
<evidence type="ECO:0000256" key="12">
    <source>
        <dbReference type="ARBA" id="ARBA00081411"/>
    </source>
</evidence>
<name>A0A220S4L8_9NEIS</name>
<organism evidence="15 16">
    <name type="scientific">Neisseria chenwenguii</name>
    <dbReference type="NCBI Taxonomy" id="1853278"/>
    <lineage>
        <taxon>Bacteria</taxon>
        <taxon>Pseudomonadati</taxon>
        <taxon>Pseudomonadota</taxon>
        <taxon>Betaproteobacteria</taxon>
        <taxon>Neisseriales</taxon>
        <taxon>Neisseriaceae</taxon>
        <taxon>Neisseria</taxon>
    </lineage>
</organism>
<evidence type="ECO:0000256" key="11">
    <source>
        <dbReference type="ARBA" id="ARBA00075356"/>
    </source>
</evidence>
<dbReference type="KEGG" id="nei:BG910_00015"/>
<dbReference type="PANTHER" id="PTHR43226">
    <property type="entry name" value="XAA-PRO AMINOPEPTIDASE 3"/>
    <property type="match status" value="1"/>
</dbReference>
<evidence type="ECO:0000313" key="16">
    <source>
        <dbReference type="Proteomes" id="UP000198238"/>
    </source>
</evidence>
<dbReference type="Pfam" id="PF05195">
    <property type="entry name" value="AMP_N"/>
    <property type="match status" value="1"/>
</dbReference>
<keyword evidence="5" id="KW-0645">Protease</keyword>
<dbReference type="OrthoDB" id="9806388at2"/>
<dbReference type="InterPro" id="IPR052433">
    <property type="entry name" value="X-Pro_dipept-like"/>
</dbReference>
<dbReference type="GO" id="GO:0030145">
    <property type="term" value="F:manganese ion binding"/>
    <property type="evidence" value="ECO:0007669"/>
    <property type="project" value="InterPro"/>
</dbReference>
<evidence type="ECO:0000256" key="13">
    <source>
        <dbReference type="RuleBase" id="RU000590"/>
    </source>
</evidence>
<evidence type="ECO:0000256" key="1">
    <source>
        <dbReference type="ARBA" id="ARBA00001424"/>
    </source>
</evidence>
<dbReference type="Pfam" id="PF00557">
    <property type="entry name" value="Peptidase_M24"/>
    <property type="match status" value="1"/>
</dbReference>
<dbReference type="PROSITE" id="PS00491">
    <property type="entry name" value="PROLINE_PEPTIDASE"/>
    <property type="match status" value="1"/>
</dbReference>
<dbReference type="InterPro" id="IPR001131">
    <property type="entry name" value="Peptidase_M24B_aminopep-P_CS"/>
</dbReference>
<dbReference type="SUPFAM" id="SSF55920">
    <property type="entry name" value="Creatinase/aminopeptidase"/>
    <property type="match status" value="1"/>
</dbReference>
<dbReference type="AlphaFoldDB" id="A0A220S4L8"/>
<evidence type="ECO:0000256" key="8">
    <source>
        <dbReference type="ARBA" id="ARBA00023049"/>
    </source>
</evidence>
<evidence type="ECO:0000256" key="4">
    <source>
        <dbReference type="ARBA" id="ARBA00012574"/>
    </source>
</evidence>
<evidence type="ECO:0000256" key="7">
    <source>
        <dbReference type="ARBA" id="ARBA00022801"/>
    </source>
</evidence>
<dbReference type="SMART" id="SM01011">
    <property type="entry name" value="AMP_N"/>
    <property type="match status" value="1"/>
</dbReference>
<evidence type="ECO:0000313" key="15">
    <source>
        <dbReference type="EMBL" id="ASK28366.1"/>
    </source>
</evidence>
<comment type="cofactor">
    <cofactor evidence="2">
        <name>Mn(2+)</name>
        <dbReference type="ChEBI" id="CHEBI:29035"/>
    </cofactor>
</comment>
<dbReference type="RefSeq" id="WP_089037053.1">
    <property type="nucleotide sequence ID" value="NZ_CP022278.1"/>
</dbReference>
<accession>A0A220S4L8</accession>
<keyword evidence="7" id="KW-0378">Hydrolase</keyword>
<proteinExistence type="inferred from homology"/>
<dbReference type="InterPro" id="IPR036005">
    <property type="entry name" value="Creatinase/aminopeptidase-like"/>
</dbReference>
<protein>
    <recommendedName>
        <fullName evidence="10">Xaa-Pro aminopeptidase</fullName>
        <ecNumber evidence="4">3.4.11.9</ecNumber>
    </recommendedName>
    <alternativeName>
        <fullName evidence="11">Aminopeptidase P II</fullName>
    </alternativeName>
    <alternativeName>
        <fullName evidence="12">X-Pro aminopeptidase</fullName>
    </alternativeName>
</protein>
<dbReference type="InterPro" id="IPR029149">
    <property type="entry name" value="Creatin/AminoP/Spt16_N"/>
</dbReference>
<evidence type="ECO:0000256" key="9">
    <source>
        <dbReference type="ARBA" id="ARBA00023211"/>
    </source>
</evidence>
<reference evidence="15 16" key="1">
    <citation type="submission" date="2017-06" db="EMBL/GenBank/DDBJ databases">
        <title>Neisseria chenwenguii sp. nov., isolated from the intestinal contents of Tibetan Plateau Pika in Yushu, Qinghai Province, China.</title>
        <authorList>
            <person name="Zhang G."/>
        </authorList>
    </citation>
    <scope>NUCLEOTIDE SEQUENCE [LARGE SCALE GENOMIC DNA]</scope>
    <source>
        <strain evidence="15 16">10023</strain>
    </source>
</reference>
<evidence type="ECO:0000256" key="10">
    <source>
        <dbReference type="ARBA" id="ARBA00069363"/>
    </source>
</evidence>
<gene>
    <name evidence="15" type="ORF">BG910_00015</name>
</gene>
<dbReference type="CDD" id="cd01087">
    <property type="entry name" value="Prolidase"/>
    <property type="match status" value="1"/>
</dbReference>
<dbReference type="SUPFAM" id="SSF53092">
    <property type="entry name" value="Creatinase/prolidase N-terminal domain"/>
    <property type="match status" value="1"/>
</dbReference>
<dbReference type="InterPro" id="IPR007865">
    <property type="entry name" value="Aminopep_P_N"/>
</dbReference>
<dbReference type="Gene3D" id="3.40.350.10">
    <property type="entry name" value="Creatinase/prolidase N-terminal domain"/>
    <property type="match status" value="1"/>
</dbReference>
<sequence>MNPTPFIERRHRVLSQIGRDGIAVLFAAPGQRRSNDTEFPYRQDSYFHYLTGFGEPGAVLILDGATQKSILFCRDKDELDEIWNGFRYGPEAAQEAFGFDEAQSNSRWPHYLSQALLNKKTLYALWGLYPERDREVMEKWHNVQQSAGRRIQVNSHAPENLADLAALLDPMRLVKDEYEIGLIKKAGEISALAHIRAMQKTRAGVGELQIEAEILYEFMRHGARFPSYNSIVAGGKNACCLHYVANQDMLRDGDLLLIDAGAEYGFYAGDITRTFPVNGRFSAAQKDVYEIVLAANEAVIAAVKPGADWGGIHLLALRILVRGLTDLGLLQGTVDGNIESQAYQRFYMHGLGHWIGLDVHDVGKRWQNGKPLLLQPGMCTTVEPGLYIAAADDIPEAFRNIGIRIEDNILVTADGCENYTALAPKKVADIEDVMHG</sequence>